<feature type="compositionally biased region" description="Polar residues" evidence="1">
    <location>
        <begin position="113"/>
        <end position="125"/>
    </location>
</feature>
<accession>A0A2Z5WAF1</accession>
<evidence type="ECO:0000256" key="1">
    <source>
        <dbReference type="SAM" id="MobiDB-lite"/>
    </source>
</evidence>
<sequence length="592" mass="64681">MPGCQCPGCTWGGVCHTIKVAHGSGRARKAQAAQAFWAAVIKGGKAPIPKKADLPQCTFCSGKVSAEYARQRKVICAACESAQESVFLSLAGQQASGPSSAPREPAAPIMRVNNKNNNKTSQGSVPGTFKARSGIVMRSCCFVPATRPCRLSCKCETCKPAARACAECHRTMSHRESDLGALVCSFCHDEQDGYERAKRNDRYRCTSKAATSKLILQRLAEDKIKYKNTEPASGVMRALQPFDFGDVPPCPELEFDESCTSSESDAQSELAHSVLGNADGEGYHYTLPQLDLAELFRKSKKVAYNPCQDPAIITIGKKPAPIVQEPKTWAQVAAASGARNVVIPRTKFEKRGPLDAEVPTFKGGITAAIKRSFGPRRFTDVRDTIAAAFDRFAKVEPILQRTKFVAGFWPRTDAERVIKDGLRKIRSAWLITALKGENQEAACQAFNMLQESLQRVTSVTMAVFASESTRPKETLTIIKKAFALEKAPTRPAVITFPKLVIGECSIVTHSYWVPTAAEVNWVQTRDEAISKGWKPAEITKVVVSPTPADREISPTKNWSIDLSLGQPFVPGLFRPINSNRHGRSPAMPMSLY</sequence>
<feature type="region of interest" description="Disordered" evidence="1">
    <location>
        <begin position="96"/>
        <end position="127"/>
    </location>
</feature>
<organism evidence="2">
    <name type="scientific">Rosellinia necatrix hypovirus 2</name>
    <dbReference type="NCBI Taxonomy" id="2056540"/>
    <lineage>
        <taxon>Viruses</taxon>
        <taxon>Riboviria</taxon>
        <taxon>Orthornavirae</taxon>
        <taxon>Pisuviricota</taxon>
        <taxon>Duplopiviricetes</taxon>
        <taxon>Durnavirales</taxon>
        <taxon>Hypoviridae</taxon>
        <taxon>Epsilonhypovirus</taxon>
        <taxon>Epsilonhypovirus entoleucae</taxon>
    </lineage>
</organism>
<name>A0A2Z5WAF1_9VIRU</name>
<evidence type="ECO:0000313" key="2">
    <source>
        <dbReference type="EMBL" id="BBB86793.1"/>
    </source>
</evidence>
<proteinExistence type="predicted"/>
<reference evidence="2" key="1">
    <citation type="journal article" date="2018" name="Environ. Microbiol.">
        <title>Novel, diverse RNA viruses from Mediterranean isolates of the phytopathogenic fungus, Rosellinia necatrix: insights into evolutionary biology of fungal viruses.</title>
        <authorList>
            <person name="Arjona-Lopez J.M."/>
            <person name="Telengech P."/>
            <person name="Jamal A."/>
            <person name="Hisano S."/>
            <person name="Kondo H."/>
            <person name="Yelin M.D."/>
            <person name="Arjona-Girona I."/>
            <person name="Kanematsu S."/>
            <person name="Lopez-Herrera C.J."/>
            <person name="Suzuki N."/>
        </authorList>
    </citation>
    <scope>NUCLEOTIDE SEQUENCE</scope>
</reference>
<protein>
    <submittedName>
        <fullName evidence="2">Uncharacterized protein</fullName>
    </submittedName>
</protein>
<dbReference type="EMBL" id="LC333745">
    <property type="protein sequence ID" value="BBB86793.1"/>
    <property type="molecule type" value="Genomic_RNA"/>
</dbReference>